<accession>A0A843XAV7</accession>
<gene>
    <name evidence="3" type="ORF">Taro_049445</name>
</gene>
<evidence type="ECO:0000256" key="1">
    <source>
        <dbReference type="SAM" id="MobiDB-lite"/>
    </source>
</evidence>
<dbReference type="EMBL" id="NMUH01007030">
    <property type="protein sequence ID" value="MQM16489.1"/>
    <property type="molecule type" value="Genomic_DNA"/>
</dbReference>
<evidence type="ECO:0000313" key="4">
    <source>
        <dbReference type="Proteomes" id="UP000652761"/>
    </source>
</evidence>
<sequence length="303" mass="32255">MLFQASWMSLPRTIPSHVLSVSLYKYQRLTSLLSHTALFPLLFLPRLRLIGGYHPFSCCHLATMASQLIPQTWGFPYVSPPPPSPSHAPPQPSFPPPLPPRKLSPPSPPLTPPGALPPPRFPPSPSRLSPPPPPRKLSPPSPPLKPPTAPPPPHPTPAFPPPPLPLPPPPPPPPSSPHHHTVIVVVFVSLGGLFFLAFLAAALCCFAKKKKKAAAEAEVVSVDDHVRVHETIVPGPHGEPVVFVSIDEDIRVHEEIKKGKVVVGESAASLVAAEAPSSGDASAGAPAAATHLLPHHHFVEHKS</sequence>
<keyword evidence="2" id="KW-0812">Transmembrane</keyword>
<dbReference type="PANTHER" id="PTHR35697:SF1">
    <property type="entry name" value="PROTEIN TRACHEARY ELEMENT DIFFERENTIATION-RELATED 7"/>
    <property type="match status" value="1"/>
</dbReference>
<keyword evidence="2" id="KW-0472">Membrane</keyword>
<evidence type="ECO:0000256" key="2">
    <source>
        <dbReference type="SAM" id="Phobius"/>
    </source>
</evidence>
<evidence type="ECO:0000313" key="3">
    <source>
        <dbReference type="EMBL" id="MQM16489.1"/>
    </source>
</evidence>
<comment type="caution">
    <text evidence="3">The sequence shown here is derived from an EMBL/GenBank/DDBJ whole genome shotgun (WGS) entry which is preliminary data.</text>
</comment>
<dbReference type="PANTHER" id="PTHR35697">
    <property type="entry name" value="OS08G0108300 PROTEIN"/>
    <property type="match status" value="1"/>
</dbReference>
<dbReference type="OrthoDB" id="785473at2759"/>
<proteinExistence type="predicted"/>
<name>A0A843XAV7_COLES</name>
<dbReference type="Proteomes" id="UP000652761">
    <property type="component" value="Unassembled WGS sequence"/>
</dbReference>
<organism evidence="3 4">
    <name type="scientific">Colocasia esculenta</name>
    <name type="common">Wild taro</name>
    <name type="synonym">Arum esculentum</name>
    <dbReference type="NCBI Taxonomy" id="4460"/>
    <lineage>
        <taxon>Eukaryota</taxon>
        <taxon>Viridiplantae</taxon>
        <taxon>Streptophyta</taxon>
        <taxon>Embryophyta</taxon>
        <taxon>Tracheophyta</taxon>
        <taxon>Spermatophyta</taxon>
        <taxon>Magnoliopsida</taxon>
        <taxon>Liliopsida</taxon>
        <taxon>Araceae</taxon>
        <taxon>Aroideae</taxon>
        <taxon>Colocasieae</taxon>
        <taxon>Colocasia</taxon>
    </lineage>
</organism>
<dbReference type="GO" id="GO:0009834">
    <property type="term" value="P:plant-type secondary cell wall biogenesis"/>
    <property type="evidence" value="ECO:0007669"/>
    <property type="project" value="InterPro"/>
</dbReference>
<keyword evidence="2" id="KW-1133">Transmembrane helix</keyword>
<dbReference type="AlphaFoldDB" id="A0A843XAV7"/>
<feature type="region of interest" description="Disordered" evidence="1">
    <location>
        <begin position="80"/>
        <end position="176"/>
    </location>
</feature>
<reference evidence="3" key="1">
    <citation type="submission" date="2017-07" db="EMBL/GenBank/DDBJ databases">
        <title>Taro Niue Genome Assembly and Annotation.</title>
        <authorList>
            <person name="Atibalentja N."/>
            <person name="Keating K."/>
            <person name="Fields C.J."/>
        </authorList>
    </citation>
    <scope>NUCLEOTIDE SEQUENCE</scope>
    <source>
        <strain evidence="3">Niue_2</strain>
        <tissue evidence="3">Leaf</tissue>
    </source>
</reference>
<feature type="transmembrane region" description="Helical" evidence="2">
    <location>
        <begin position="182"/>
        <end position="206"/>
    </location>
</feature>
<dbReference type="InterPro" id="IPR044950">
    <property type="entry name" value="TED6/7"/>
</dbReference>
<protein>
    <submittedName>
        <fullName evidence="3">Uncharacterized protein</fullName>
    </submittedName>
</protein>
<keyword evidence="4" id="KW-1185">Reference proteome</keyword>